<evidence type="ECO:0000256" key="1">
    <source>
        <dbReference type="SAM" id="MobiDB-lite"/>
    </source>
</evidence>
<keyword evidence="3" id="KW-1185">Reference proteome</keyword>
<reference evidence="2" key="1">
    <citation type="submission" date="2019-04" db="EMBL/GenBank/DDBJ databases">
        <title>Genome assembly of Zosterops borbonicus 15179.</title>
        <authorList>
            <person name="Leroy T."/>
            <person name="Anselmetti Y."/>
            <person name="Tilak M.-K."/>
            <person name="Nabholz B."/>
        </authorList>
    </citation>
    <scope>NUCLEOTIDE SEQUENCE</scope>
    <source>
        <strain evidence="2">HGM_15179</strain>
        <tissue evidence="2">Muscle</tissue>
    </source>
</reference>
<evidence type="ECO:0000313" key="3">
    <source>
        <dbReference type="Proteomes" id="UP000796761"/>
    </source>
</evidence>
<dbReference type="AlphaFoldDB" id="A0A8K1D5W2"/>
<feature type="non-terminal residue" evidence="2">
    <location>
        <position position="67"/>
    </location>
</feature>
<protein>
    <submittedName>
        <fullName evidence="2">Uncharacterized protein</fullName>
    </submittedName>
</protein>
<dbReference type="EMBL" id="SWJQ01005939">
    <property type="protein sequence ID" value="TRZ05171.1"/>
    <property type="molecule type" value="Genomic_DNA"/>
</dbReference>
<comment type="caution">
    <text evidence="2">The sequence shown here is derived from an EMBL/GenBank/DDBJ whole genome shotgun (WGS) entry which is preliminary data.</text>
</comment>
<organism evidence="2 3">
    <name type="scientific">Zosterops borbonicus</name>
    <dbReference type="NCBI Taxonomy" id="364589"/>
    <lineage>
        <taxon>Eukaryota</taxon>
        <taxon>Metazoa</taxon>
        <taxon>Chordata</taxon>
        <taxon>Craniata</taxon>
        <taxon>Vertebrata</taxon>
        <taxon>Euteleostomi</taxon>
        <taxon>Archelosauria</taxon>
        <taxon>Archosauria</taxon>
        <taxon>Dinosauria</taxon>
        <taxon>Saurischia</taxon>
        <taxon>Theropoda</taxon>
        <taxon>Coelurosauria</taxon>
        <taxon>Aves</taxon>
        <taxon>Neognathae</taxon>
        <taxon>Neoaves</taxon>
        <taxon>Telluraves</taxon>
        <taxon>Australaves</taxon>
        <taxon>Passeriformes</taxon>
        <taxon>Sylvioidea</taxon>
        <taxon>Zosteropidae</taxon>
        <taxon>Zosterops</taxon>
    </lineage>
</organism>
<dbReference type="Proteomes" id="UP000796761">
    <property type="component" value="Unassembled WGS sequence"/>
</dbReference>
<accession>A0A8K1D5W2</accession>
<gene>
    <name evidence="2" type="ORF">HGM15179_021936</name>
</gene>
<feature type="region of interest" description="Disordered" evidence="1">
    <location>
        <begin position="1"/>
        <end position="22"/>
    </location>
</feature>
<name>A0A8K1D5W2_9PASS</name>
<feature type="non-terminal residue" evidence="2">
    <location>
        <position position="1"/>
    </location>
</feature>
<feature type="region of interest" description="Disordered" evidence="1">
    <location>
        <begin position="48"/>
        <end position="67"/>
    </location>
</feature>
<evidence type="ECO:0000313" key="2">
    <source>
        <dbReference type="EMBL" id="TRZ05171.1"/>
    </source>
</evidence>
<sequence>VLNSHPKLSRNSPRLEIPTPKHQEFPLGPKFPSQNFWEFPQVPNSNLKTSRIPLNSKFQPQNLRNSL</sequence>
<proteinExistence type="predicted"/>